<dbReference type="InterPro" id="IPR015424">
    <property type="entry name" value="PyrdxlP-dep_Trfase"/>
</dbReference>
<keyword evidence="6" id="KW-0198">Cysteine biosynthesis</keyword>
<evidence type="ECO:0000256" key="7">
    <source>
        <dbReference type="ARBA" id="ARBA00029853"/>
    </source>
</evidence>
<keyword evidence="13" id="KW-1185">Reference proteome</keyword>
<feature type="modified residue" description="N6-(pyridoxal phosphate)lysine" evidence="8">
    <location>
        <position position="172"/>
    </location>
</feature>
<keyword evidence="5 8" id="KW-0663">Pyridoxal phosphate</keyword>
<dbReference type="SUPFAM" id="SSF53383">
    <property type="entry name" value="PLP-dependent transferases"/>
    <property type="match status" value="1"/>
</dbReference>
<evidence type="ECO:0000313" key="12">
    <source>
        <dbReference type="Proteomes" id="UP000038040"/>
    </source>
</evidence>
<dbReference type="GO" id="GO:0019346">
    <property type="term" value="P:transsulfuration"/>
    <property type="evidence" value="ECO:0007669"/>
    <property type="project" value="InterPro"/>
</dbReference>
<feature type="compositionally biased region" description="Basic and acidic residues" evidence="10">
    <location>
        <begin position="9"/>
        <end position="19"/>
    </location>
</feature>
<dbReference type="Gene3D" id="3.90.1150.10">
    <property type="entry name" value="Aspartate Aminotransferase, domain 1"/>
    <property type="match status" value="1"/>
</dbReference>
<name>A0A0N4UDS3_DRAME</name>
<dbReference type="FunFam" id="3.90.1150.10:FF:000008">
    <property type="entry name" value="Cystathionine gamma-synthase"/>
    <property type="match status" value="1"/>
</dbReference>
<evidence type="ECO:0000313" key="11">
    <source>
        <dbReference type="EMBL" id="VDN50630.1"/>
    </source>
</evidence>
<dbReference type="EMBL" id="UYYG01000005">
    <property type="protein sequence ID" value="VDN50630.1"/>
    <property type="molecule type" value="Genomic_DNA"/>
</dbReference>
<dbReference type="Pfam" id="PF01053">
    <property type="entry name" value="Cys_Met_Meta_PP"/>
    <property type="match status" value="1"/>
</dbReference>
<dbReference type="InterPro" id="IPR015422">
    <property type="entry name" value="PyrdxlP-dep_Trfase_small"/>
</dbReference>
<dbReference type="PIRSF" id="PIRSF001434">
    <property type="entry name" value="CGS"/>
    <property type="match status" value="1"/>
</dbReference>
<sequence length="361" mass="40387">LSTTYKQHQPGEPKVHDYSRAGNPTRDVLQKCIAALEEAEYCRVFASGLAASMALANYLCTGDHIICTDDVYGGTQRFFRKISVAQHGIQVELVDLTNYDEFELKLKENTKMVWIESPTNPLLKVVDIGKIAEMTKKKCNDAIIIVDNTFMSPYFQRPLSLGADISLHSVTKYINGHTDVIMGAAITNRKDIDEHLLFQQIAVGAVPSAFDCFLVNRGIKTLHLRMERHMANALRIAEYLETNPRIEKVLYPELASHPQHKIHKKQTTGMSGMISFYLRGGLNQSTAFLSKLQIFILAESLGGYESLAELPAVMTHISVPPEDRAKLGISDNLIRISVGIEHVDDLIEDLERALQFAVNLF</sequence>
<protein>
    <recommendedName>
        <fullName evidence="4">cystathionine gamma-lyase</fullName>
        <ecNumber evidence="4">4.4.1.1</ecNumber>
    </recommendedName>
    <alternativeName>
        <fullName evidence="7">Gamma-cystathionase</fullName>
    </alternativeName>
</protein>
<evidence type="ECO:0000256" key="5">
    <source>
        <dbReference type="ARBA" id="ARBA00022898"/>
    </source>
</evidence>
<evidence type="ECO:0000256" key="1">
    <source>
        <dbReference type="ARBA" id="ARBA00001933"/>
    </source>
</evidence>
<dbReference type="OrthoDB" id="3512640at2759"/>
<dbReference type="GO" id="GO:0019343">
    <property type="term" value="P:cysteine biosynthetic process via cystathionine"/>
    <property type="evidence" value="ECO:0007669"/>
    <property type="project" value="TreeGrafter"/>
</dbReference>
<reference evidence="11 13" key="2">
    <citation type="submission" date="2018-11" db="EMBL/GenBank/DDBJ databases">
        <authorList>
            <consortium name="Pathogen Informatics"/>
        </authorList>
    </citation>
    <scope>NUCLEOTIDE SEQUENCE [LARGE SCALE GENOMIC DNA]</scope>
</reference>
<comment type="cofactor">
    <cofactor evidence="1 9">
        <name>pyridoxal 5'-phosphate</name>
        <dbReference type="ChEBI" id="CHEBI:597326"/>
    </cofactor>
</comment>
<dbReference type="FunFam" id="3.40.640.10:FF:000009">
    <property type="entry name" value="Cystathionine gamma-synthase homolog"/>
    <property type="match status" value="1"/>
</dbReference>
<dbReference type="InterPro" id="IPR000277">
    <property type="entry name" value="Cys/Met-Metab_PyrdxlP-dep_enz"/>
</dbReference>
<dbReference type="AlphaFoldDB" id="A0A0N4UDS3"/>
<evidence type="ECO:0000256" key="3">
    <source>
        <dbReference type="ARBA" id="ARBA00009077"/>
    </source>
</evidence>
<evidence type="ECO:0000256" key="8">
    <source>
        <dbReference type="PIRSR" id="PIRSR001434-2"/>
    </source>
</evidence>
<evidence type="ECO:0000313" key="14">
    <source>
        <dbReference type="WBParaSite" id="DME_0000549701-mRNA-1"/>
    </source>
</evidence>
<accession>A0A0N4UDS3</accession>
<reference evidence="14" key="1">
    <citation type="submission" date="2017-02" db="UniProtKB">
        <authorList>
            <consortium name="WormBaseParasite"/>
        </authorList>
    </citation>
    <scope>IDENTIFICATION</scope>
</reference>
<comment type="similarity">
    <text evidence="3 9">Belongs to the trans-sulfuration enzymes family.</text>
</comment>
<dbReference type="STRING" id="318479.A0A0N4UDS3"/>
<evidence type="ECO:0000256" key="10">
    <source>
        <dbReference type="SAM" id="MobiDB-lite"/>
    </source>
</evidence>
<dbReference type="PANTHER" id="PTHR11808">
    <property type="entry name" value="TRANS-SULFURATION ENZYME FAMILY MEMBER"/>
    <property type="match status" value="1"/>
</dbReference>
<proteinExistence type="inferred from homology"/>
<dbReference type="WBParaSite" id="DME_0000549701-mRNA-1">
    <property type="protein sequence ID" value="DME_0000549701-mRNA-1"/>
    <property type="gene ID" value="DME_0000549701"/>
</dbReference>
<evidence type="ECO:0000256" key="9">
    <source>
        <dbReference type="RuleBase" id="RU362118"/>
    </source>
</evidence>
<dbReference type="GO" id="GO:0030170">
    <property type="term" value="F:pyridoxal phosphate binding"/>
    <property type="evidence" value="ECO:0007669"/>
    <property type="project" value="InterPro"/>
</dbReference>
<dbReference type="Proteomes" id="UP000274756">
    <property type="component" value="Unassembled WGS sequence"/>
</dbReference>
<dbReference type="UniPathway" id="UPA00136">
    <property type="reaction ID" value="UER00202"/>
</dbReference>
<dbReference type="InterPro" id="IPR015421">
    <property type="entry name" value="PyrdxlP-dep_Trfase_major"/>
</dbReference>
<dbReference type="CDD" id="cd00614">
    <property type="entry name" value="CGS_like"/>
    <property type="match status" value="1"/>
</dbReference>
<dbReference type="Gene3D" id="3.40.640.10">
    <property type="entry name" value="Type I PLP-dependent aspartate aminotransferase-like (Major domain)"/>
    <property type="match status" value="1"/>
</dbReference>
<dbReference type="Proteomes" id="UP000038040">
    <property type="component" value="Unplaced"/>
</dbReference>
<dbReference type="GO" id="GO:0005737">
    <property type="term" value="C:cytoplasm"/>
    <property type="evidence" value="ECO:0007669"/>
    <property type="project" value="TreeGrafter"/>
</dbReference>
<feature type="region of interest" description="Disordered" evidence="10">
    <location>
        <begin position="1"/>
        <end position="21"/>
    </location>
</feature>
<comment type="pathway">
    <text evidence="2">Amino-acid biosynthesis; L-cysteine biosynthesis; L-cysteine from L-homocysteine and L-serine: step 2/2.</text>
</comment>
<evidence type="ECO:0000256" key="2">
    <source>
        <dbReference type="ARBA" id="ARBA00005038"/>
    </source>
</evidence>
<dbReference type="PANTHER" id="PTHR11808:SF15">
    <property type="entry name" value="CYSTATHIONINE GAMMA-LYASE"/>
    <property type="match status" value="1"/>
</dbReference>
<evidence type="ECO:0000256" key="4">
    <source>
        <dbReference type="ARBA" id="ARBA00012085"/>
    </source>
</evidence>
<dbReference type="GO" id="GO:0004123">
    <property type="term" value="F:cystathionine gamma-lyase activity"/>
    <property type="evidence" value="ECO:0007669"/>
    <property type="project" value="TreeGrafter"/>
</dbReference>
<evidence type="ECO:0000256" key="6">
    <source>
        <dbReference type="ARBA" id="ARBA00023192"/>
    </source>
</evidence>
<gene>
    <name evidence="11" type="ORF">DME_LOCUS603</name>
</gene>
<organism evidence="12 14">
    <name type="scientific">Dracunculus medinensis</name>
    <name type="common">Guinea worm</name>
    <dbReference type="NCBI Taxonomy" id="318479"/>
    <lineage>
        <taxon>Eukaryota</taxon>
        <taxon>Metazoa</taxon>
        <taxon>Ecdysozoa</taxon>
        <taxon>Nematoda</taxon>
        <taxon>Chromadorea</taxon>
        <taxon>Rhabditida</taxon>
        <taxon>Spirurina</taxon>
        <taxon>Dracunculoidea</taxon>
        <taxon>Dracunculidae</taxon>
        <taxon>Dracunculus</taxon>
    </lineage>
</organism>
<evidence type="ECO:0000313" key="13">
    <source>
        <dbReference type="Proteomes" id="UP000274756"/>
    </source>
</evidence>
<dbReference type="EC" id="4.4.1.1" evidence="4"/>
<keyword evidence="6" id="KW-0028">Amino-acid biosynthesis</keyword>